<name>A0ABR2U1L1_9ROSI</name>
<dbReference type="EMBL" id="JBBPBN010000003">
    <property type="protein sequence ID" value="KAK9043372.1"/>
    <property type="molecule type" value="Genomic_DNA"/>
</dbReference>
<sequence>MDIASSESLPLVSDFRPATGVCEEEIQHVYVVDTRVIPPANTGVESNGELLVESVLGETSTSADLSPHVARDISTRSESKNFVAPNVASNDVGGEFLEALNEEGPLTANFERASNIGTHLDEKYVATLVCPLKNTHSMMT</sequence>
<keyword evidence="2" id="KW-1185">Reference proteome</keyword>
<gene>
    <name evidence="1" type="ORF">V6N11_071717</name>
</gene>
<protein>
    <submittedName>
        <fullName evidence="1">Uncharacterized protein</fullName>
    </submittedName>
</protein>
<proteinExistence type="predicted"/>
<evidence type="ECO:0000313" key="2">
    <source>
        <dbReference type="Proteomes" id="UP001396334"/>
    </source>
</evidence>
<organism evidence="1 2">
    <name type="scientific">Hibiscus sabdariffa</name>
    <name type="common">roselle</name>
    <dbReference type="NCBI Taxonomy" id="183260"/>
    <lineage>
        <taxon>Eukaryota</taxon>
        <taxon>Viridiplantae</taxon>
        <taxon>Streptophyta</taxon>
        <taxon>Embryophyta</taxon>
        <taxon>Tracheophyta</taxon>
        <taxon>Spermatophyta</taxon>
        <taxon>Magnoliopsida</taxon>
        <taxon>eudicotyledons</taxon>
        <taxon>Gunneridae</taxon>
        <taxon>Pentapetalae</taxon>
        <taxon>rosids</taxon>
        <taxon>malvids</taxon>
        <taxon>Malvales</taxon>
        <taxon>Malvaceae</taxon>
        <taxon>Malvoideae</taxon>
        <taxon>Hibiscus</taxon>
    </lineage>
</organism>
<comment type="caution">
    <text evidence="1">The sequence shown here is derived from an EMBL/GenBank/DDBJ whole genome shotgun (WGS) entry which is preliminary data.</text>
</comment>
<accession>A0ABR2U1L1</accession>
<dbReference type="Proteomes" id="UP001396334">
    <property type="component" value="Unassembled WGS sequence"/>
</dbReference>
<reference evidence="1 2" key="1">
    <citation type="journal article" date="2024" name="G3 (Bethesda)">
        <title>Genome assembly of Hibiscus sabdariffa L. provides insights into metabolisms of medicinal natural products.</title>
        <authorList>
            <person name="Kim T."/>
        </authorList>
    </citation>
    <scope>NUCLEOTIDE SEQUENCE [LARGE SCALE GENOMIC DNA]</scope>
    <source>
        <strain evidence="1">TK-2024</strain>
        <tissue evidence="1">Old leaves</tissue>
    </source>
</reference>
<evidence type="ECO:0000313" key="1">
    <source>
        <dbReference type="EMBL" id="KAK9043372.1"/>
    </source>
</evidence>